<dbReference type="OrthoDB" id="4205004at2"/>
<name>A0A2T0KJK1_9ACTN</name>
<dbReference type="NCBIfam" id="NF041591">
    <property type="entry name" value="CxxC_VVA0879"/>
    <property type="match status" value="1"/>
</dbReference>
<proteinExistence type="predicted"/>
<comment type="caution">
    <text evidence="1">The sequence shown here is derived from an EMBL/GenBank/DDBJ whole genome shotgun (WGS) entry which is preliminary data.</text>
</comment>
<dbReference type="InterPro" id="IPR048166">
    <property type="entry name" value="VVA0879-like"/>
</dbReference>
<organism evidence="1 2">
    <name type="scientific">Actinoplanes italicus</name>
    <dbReference type="NCBI Taxonomy" id="113567"/>
    <lineage>
        <taxon>Bacteria</taxon>
        <taxon>Bacillati</taxon>
        <taxon>Actinomycetota</taxon>
        <taxon>Actinomycetes</taxon>
        <taxon>Micromonosporales</taxon>
        <taxon>Micromonosporaceae</taxon>
        <taxon>Actinoplanes</taxon>
    </lineage>
</organism>
<sequence>MTNLDARLKHVRITQADLVTEARLRFGDDTMAIAFQCPHCDDIATFGEFRDLGADPGRCGQECIGRHSGALDAKYKTQKYKGRGCNWAAYGLFRGPWEIVIPAENTGHAEKSVWGFPLAGEPAPDGPVARYLAEKAEATR</sequence>
<evidence type="ECO:0000313" key="2">
    <source>
        <dbReference type="Proteomes" id="UP000239415"/>
    </source>
</evidence>
<protein>
    <submittedName>
        <fullName evidence="1">Uncharacterized protein</fullName>
    </submittedName>
</protein>
<dbReference type="EMBL" id="PVMZ01000003">
    <property type="protein sequence ID" value="PRX23496.1"/>
    <property type="molecule type" value="Genomic_DNA"/>
</dbReference>
<keyword evidence="2" id="KW-1185">Reference proteome</keyword>
<reference evidence="1 2" key="1">
    <citation type="submission" date="2018-03" db="EMBL/GenBank/DDBJ databases">
        <title>Genomic Encyclopedia of Archaeal and Bacterial Type Strains, Phase II (KMG-II): from individual species to whole genera.</title>
        <authorList>
            <person name="Goeker M."/>
        </authorList>
    </citation>
    <scope>NUCLEOTIDE SEQUENCE [LARGE SCALE GENOMIC DNA]</scope>
    <source>
        <strain evidence="1 2">DSM 43146</strain>
    </source>
</reference>
<dbReference type="Proteomes" id="UP000239415">
    <property type="component" value="Unassembled WGS sequence"/>
</dbReference>
<gene>
    <name evidence="1" type="ORF">CLV67_103244</name>
</gene>
<dbReference type="RefSeq" id="WP_106316686.1">
    <property type="nucleotide sequence ID" value="NZ_BOMO01000041.1"/>
</dbReference>
<dbReference type="AlphaFoldDB" id="A0A2T0KJK1"/>
<accession>A0A2T0KJK1</accession>
<evidence type="ECO:0000313" key="1">
    <source>
        <dbReference type="EMBL" id="PRX23496.1"/>
    </source>
</evidence>